<sequence length="216" mass="24838">MDNYQNQQSYGRKEQYNIQDERVGNIGPMDTAMLQAWFDSGLVDGNALALEVGSIQSKPVSQILSEKPIQGAPPSDWFLWTDNKSPFNNMVNKVNKSFITRQSLSEHKTNPTPITGLQDFEQFMEGPIPKDQAPMFISRINKLAQPFVIWVFKTFRDLGSTANDDEILKLILNSDPKTSRKFFYQKLPSEQFASKFFSMYAQWRLYVPVYIDQTSN</sequence>
<dbReference type="VEuPathDB" id="TrichDB:TVAG_062970"/>
<gene>
    <name evidence="1" type="ORF">TVAG_062970</name>
</gene>
<organism evidence="1 2">
    <name type="scientific">Trichomonas vaginalis (strain ATCC PRA-98 / G3)</name>
    <dbReference type="NCBI Taxonomy" id="412133"/>
    <lineage>
        <taxon>Eukaryota</taxon>
        <taxon>Metamonada</taxon>
        <taxon>Parabasalia</taxon>
        <taxon>Trichomonadida</taxon>
        <taxon>Trichomonadidae</taxon>
        <taxon>Trichomonas</taxon>
    </lineage>
</organism>
<reference evidence="1" key="2">
    <citation type="journal article" date="2007" name="Science">
        <title>Draft genome sequence of the sexually transmitted pathogen Trichomonas vaginalis.</title>
        <authorList>
            <person name="Carlton J.M."/>
            <person name="Hirt R.P."/>
            <person name="Silva J.C."/>
            <person name="Delcher A.L."/>
            <person name="Schatz M."/>
            <person name="Zhao Q."/>
            <person name="Wortman J.R."/>
            <person name="Bidwell S.L."/>
            <person name="Alsmark U.C.M."/>
            <person name="Besteiro S."/>
            <person name="Sicheritz-Ponten T."/>
            <person name="Noel C.J."/>
            <person name="Dacks J.B."/>
            <person name="Foster P.G."/>
            <person name="Simillion C."/>
            <person name="Van de Peer Y."/>
            <person name="Miranda-Saavedra D."/>
            <person name="Barton G.J."/>
            <person name="Westrop G.D."/>
            <person name="Mueller S."/>
            <person name="Dessi D."/>
            <person name="Fiori P.L."/>
            <person name="Ren Q."/>
            <person name="Paulsen I."/>
            <person name="Zhang H."/>
            <person name="Bastida-Corcuera F.D."/>
            <person name="Simoes-Barbosa A."/>
            <person name="Brown M.T."/>
            <person name="Hayes R.D."/>
            <person name="Mukherjee M."/>
            <person name="Okumura C.Y."/>
            <person name="Schneider R."/>
            <person name="Smith A.J."/>
            <person name="Vanacova S."/>
            <person name="Villalvazo M."/>
            <person name="Haas B.J."/>
            <person name="Pertea M."/>
            <person name="Feldblyum T.V."/>
            <person name="Utterback T.R."/>
            <person name="Shu C.L."/>
            <person name="Osoegawa K."/>
            <person name="de Jong P.J."/>
            <person name="Hrdy I."/>
            <person name="Horvathova L."/>
            <person name="Zubacova Z."/>
            <person name="Dolezal P."/>
            <person name="Malik S.B."/>
            <person name="Logsdon J.M. Jr."/>
            <person name="Henze K."/>
            <person name="Gupta A."/>
            <person name="Wang C.C."/>
            <person name="Dunne R.L."/>
            <person name="Upcroft J.A."/>
            <person name="Upcroft P."/>
            <person name="White O."/>
            <person name="Salzberg S.L."/>
            <person name="Tang P."/>
            <person name="Chiu C.-H."/>
            <person name="Lee Y.-S."/>
            <person name="Embley T.M."/>
            <person name="Coombs G.H."/>
            <person name="Mottram J.C."/>
            <person name="Tachezy J."/>
            <person name="Fraser-Liggett C.M."/>
            <person name="Johnson P.J."/>
        </authorList>
    </citation>
    <scope>NUCLEOTIDE SEQUENCE [LARGE SCALE GENOMIC DNA]</scope>
    <source>
        <strain evidence="1">G3</strain>
    </source>
</reference>
<accession>A2DLQ9</accession>
<dbReference type="EMBL" id="DS113216">
    <property type="protein sequence ID" value="EAY18692.1"/>
    <property type="molecule type" value="Genomic_DNA"/>
</dbReference>
<evidence type="ECO:0000313" key="2">
    <source>
        <dbReference type="Proteomes" id="UP000001542"/>
    </source>
</evidence>
<protein>
    <recommendedName>
        <fullName evidence="3">GYF domain-containing protein</fullName>
    </recommendedName>
</protein>
<keyword evidence="2" id="KW-1185">Reference proteome</keyword>
<name>A2DLQ9_TRIV3</name>
<evidence type="ECO:0000313" key="1">
    <source>
        <dbReference type="EMBL" id="EAY18692.1"/>
    </source>
</evidence>
<dbReference type="Proteomes" id="UP000001542">
    <property type="component" value="Unassembled WGS sequence"/>
</dbReference>
<dbReference type="RefSeq" id="XP_001579678.1">
    <property type="nucleotide sequence ID" value="XM_001579628.1"/>
</dbReference>
<dbReference type="InParanoid" id="A2DLQ9"/>
<reference evidence="1" key="1">
    <citation type="submission" date="2006-10" db="EMBL/GenBank/DDBJ databases">
        <authorList>
            <person name="Amadeo P."/>
            <person name="Zhao Q."/>
            <person name="Wortman J."/>
            <person name="Fraser-Liggett C."/>
            <person name="Carlton J."/>
        </authorList>
    </citation>
    <scope>NUCLEOTIDE SEQUENCE</scope>
    <source>
        <strain evidence="1">G3</strain>
    </source>
</reference>
<dbReference type="AlphaFoldDB" id="A2DLQ9"/>
<proteinExistence type="predicted"/>
<dbReference type="KEGG" id="tva:5464206"/>
<dbReference type="VEuPathDB" id="TrichDB:TVAGG3_0581120"/>
<evidence type="ECO:0008006" key="3">
    <source>
        <dbReference type="Google" id="ProtNLM"/>
    </source>
</evidence>